<dbReference type="Proteomes" id="UP000826271">
    <property type="component" value="Unassembled WGS sequence"/>
</dbReference>
<comment type="caution">
    <text evidence="7">The sequence shown here is derived from an EMBL/GenBank/DDBJ whole genome shotgun (WGS) entry which is preliminary data.</text>
</comment>
<keyword evidence="1" id="KW-0805">Transcription regulation</keyword>
<protein>
    <recommendedName>
        <fullName evidence="6">NAC domain-containing protein</fullName>
    </recommendedName>
</protein>
<dbReference type="EMBL" id="WHWC01000019">
    <property type="protein sequence ID" value="KAG8363434.1"/>
    <property type="molecule type" value="Genomic_DNA"/>
</dbReference>
<dbReference type="AlphaFoldDB" id="A0AAV6W1A8"/>
<sequence length="399" mass="46191">MDSNNPPENNEQEQNSLYYQQQQTPFTVSSSVSDQETLIPGEATLLEDQMIDIKPKFTSADKYPVGLRFKPTDEELITHYLEERIKNNPIPIEEINVVDVYSYNPQILSERYPSLGHKEWYFFTPRKRKYPNGTRPNRAADTGYWKATGADKPIVVDGKTIGFRKALVFYEGKPSKDLGNKKSNWIMHEFRANHPHRSKTNPQDMRLDDWVLCRIYFKKATNSGRRRSEVDPVEQSQPEVYSEEITIATDDNYAMIIPENNYVVGQFHDHGVINNYGDFVPQNYQNALVQGVPHLMEGSSVAYNNSQINFDHSQNEFHDYGGPILMSQHYGSIPMQNGFDNDYYDQEFGSLGLDDNFGPCDLDALQYYDYSRPEDESIDDVKPNVPDDHNQFMSKRRRM</sequence>
<evidence type="ECO:0000313" key="8">
    <source>
        <dbReference type="Proteomes" id="UP000826271"/>
    </source>
</evidence>
<proteinExistence type="predicted"/>
<dbReference type="SUPFAM" id="SSF101941">
    <property type="entry name" value="NAC domain"/>
    <property type="match status" value="1"/>
</dbReference>
<dbReference type="Pfam" id="PF02365">
    <property type="entry name" value="NAM"/>
    <property type="match status" value="1"/>
</dbReference>
<dbReference type="PROSITE" id="PS51005">
    <property type="entry name" value="NAC"/>
    <property type="match status" value="1"/>
</dbReference>
<evidence type="ECO:0000256" key="3">
    <source>
        <dbReference type="ARBA" id="ARBA00023163"/>
    </source>
</evidence>
<dbReference type="InterPro" id="IPR036093">
    <property type="entry name" value="NAC_dom_sf"/>
</dbReference>
<feature type="compositionally biased region" description="Basic and acidic residues" evidence="5">
    <location>
        <begin position="374"/>
        <end position="390"/>
    </location>
</feature>
<dbReference type="PANTHER" id="PTHR31719">
    <property type="entry name" value="NAC TRANSCRIPTION FACTOR 56"/>
    <property type="match status" value="1"/>
</dbReference>
<dbReference type="Gene3D" id="2.170.150.80">
    <property type="entry name" value="NAC domain"/>
    <property type="match status" value="1"/>
</dbReference>
<gene>
    <name evidence="7" type="ORF">BUALT_Bualt19G0022200</name>
</gene>
<evidence type="ECO:0000256" key="5">
    <source>
        <dbReference type="SAM" id="MobiDB-lite"/>
    </source>
</evidence>
<keyword evidence="8" id="KW-1185">Reference proteome</keyword>
<dbReference type="GO" id="GO:0003677">
    <property type="term" value="F:DNA binding"/>
    <property type="evidence" value="ECO:0007669"/>
    <property type="project" value="UniProtKB-KW"/>
</dbReference>
<evidence type="ECO:0000259" key="6">
    <source>
        <dbReference type="PROSITE" id="PS51005"/>
    </source>
</evidence>
<evidence type="ECO:0000256" key="4">
    <source>
        <dbReference type="ARBA" id="ARBA00023242"/>
    </source>
</evidence>
<evidence type="ECO:0000313" key="7">
    <source>
        <dbReference type="EMBL" id="KAG8363434.1"/>
    </source>
</evidence>
<dbReference type="PANTHER" id="PTHR31719:SF94">
    <property type="entry name" value="PROTEIN ATAF2"/>
    <property type="match status" value="1"/>
</dbReference>
<keyword evidence="3" id="KW-0804">Transcription</keyword>
<feature type="region of interest" description="Disordered" evidence="5">
    <location>
        <begin position="374"/>
        <end position="399"/>
    </location>
</feature>
<dbReference type="GO" id="GO:0006355">
    <property type="term" value="P:regulation of DNA-templated transcription"/>
    <property type="evidence" value="ECO:0007669"/>
    <property type="project" value="InterPro"/>
</dbReference>
<feature type="domain" description="NAC" evidence="6">
    <location>
        <begin position="63"/>
        <end position="218"/>
    </location>
</feature>
<keyword evidence="2" id="KW-0238">DNA-binding</keyword>
<organism evidence="7 8">
    <name type="scientific">Buddleja alternifolia</name>
    <dbReference type="NCBI Taxonomy" id="168488"/>
    <lineage>
        <taxon>Eukaryota</taxon>
        <taxon>Viridiplantae</taxon>
        <taxon>Streptophyta</taxon>
        <taxon>Embryophyta</taxon>
        <taxon>Tracheophyta</taxon>
        <taxon>Spermatophyta</taxon>
        <taxon>Magnoliopsida</taxon>
        <taxon>eudicotyledons</taxon>
        <taxon>Gunneridae</taxon>
        <taxon>Pentapetalae</taxon>
        <taxon>asterids</taxon>
        <taxon>lamiids</taxon>
        <taxon>Lamiales</taxon>
        <taxon>Scrophulariaceae</taxon>
        <taxon>Buddlejeae</taxon>
        <taxon>Buddleja</taxon>
    </lineage>
</organism>
<accession>A0AAV6W1A8</accession>
<dbReference type="InterPro" id="IPR003441">
    <property type="entry name" value="NAC-dom"/>
</dbReference>
<evidence type="ECO:0000256" key="1">
    <source>
        <dbReference type="ARBA" id="ARBA00023015"/>
    </source>
</evidence>
<keyword evidence="4" id="KW-0539">Nucleus</keyword>
<reference evidence="7" key="1">
    <citation type="submission" date="2019-10" db="EMBL/GenBank/DDBJ databases">
        <authorList>
            <person name="Zhang R."/>
            <person name="Pan Y."/>
            <person name="Wang J."/>
            <person name="Ma R."/>
            <person name="Yu S."/>
        </authorList>
    </citation>
    <scope>NUCLEOTIDE SEQUENCE</scope>
    <source>
        <strain evidence="7">LA-IB0</strain>
        <tissue evidence="7">Leaf</tissue>
    </source>
</reference>
<name>A0AAV6W1A8_9LAMI</name>
<evidence type="ECO:0000256" key="2">
    <source>
        <dbReference type="ARBA" id="ARBA00023125"/>
    </source>
</evidence>